<evidence type="ECO:0000259" key="6">
    <source>
        <dbReference type="PROSITE" id="PS50016"/>
    </source>
</evidence>
<dbReference type="InterPro" id="IPR013083">
    <property type="entry name" value="Znf_RING/FYVE/PHD"/>
</dbReference>
<accession>A0AAW0CP45</accession>
<organism evidence="7 8">
    <name type="scientific">Paramarasmius palmivorus</name>
    <dbReference type="NCBI Taxonomy" id="297713"/>
    <lineage>
        <taxon>Eukaryota</taxon>
        <taxon>Fungi</taxon>
        <taxon>Dikarya</taxon>
        <taxon>Basidiomycota</taxon>
        <taxon>Agaricomycotina</taxon>
        <taxon>Agaricomycetes</taxon>
        <taxon>Agaricomycetidae</taxon>
        <taxon>Agaricales</taxon>
        <taxon>Marasmiineae</taxon>
        <taxon>Marasmiaceae</taxon>
        <taxon>Paramarasmius</taxon>
    </lineage>
</organism>
<feature type="compositionally biased region" description="Polar residues" evidence="5">
    <location>
        <begin position="1"/>
        <end position="16"/>
    </location>
</feature>
<evidence type="ECO:0000313" key="7">
    <source>
        <dbReference type="EMBL" id="KAK7041777.1"/>
    </source>
</evidence>
<proteinExistence type="predicted"/>
<gene>
    <name evidence="7" type="ORF">VNI00_009066</name>
</gene>
<comment type="caution">
    <text evidence="7">The sequence shown here is derived from an EMBL/GenBank/DDBJ whole genome shotgun (WGS) entry which is preliminary data.</text>
</comment>
<dbReference type="InterPro" id="IPR001965">
    <property type="entry name" value="Znf_PHD"/>
</dbReference>
<sequence>MAPLDTPSTPRKSPNVQEKHDPQSSSAPTQRYTLLPTPQSPNATGPRSQTPDSPTPLLHRQTLTRPPLPSVSSLTNAEIVREHLPAQLAPRSQQIMTPDSSPYTVKDDRTPKQPPTNNFNAALLRATPNSASPPDPRALATPKQSTSVDPITAKPSSNTISTSLPSASTQSPLQTSIGIPLSNSQSQPHAEGSSRTEVSQNTLMAASQTPTPTASQLSSPFMDKVALPLASATTPVKGQGPMLVDDVFSAGLGSQKGKGRMAAPAPIPSTSTSQLRHIAALPSMPQVTSAGGELDRIRERRMAEQAAIEARRPDFFVREDRSGKRKSTPPPPAIPSADSERDRSLLHDGAGGIGIMDSPTKGRRIKLFSDKPFASSYASSSSFHSPHKEIKLFPDLKLFQETSEESFEESLMAGGYGRYRTAEWVRAPQPIPIEVLQAQARGLYNGQQFNAINSASTPGSAVVKGLEDQTGDGTQTQQRDGSSAAESTPVPQTPQPLTEKEVKKRKRLDAFRVLTTSSNLSAHVPNSDDAFVNNVKSGKANGKSSNSSKAKITNTGPEPTRKLYPVELEGRGRVLVDMLPGDGSDLPPEGGMAGSGKKKKREKKDNRGISPNDLLQYPYGQVLSTAAKKKAQQLPPVPIPSDAEKPDWPDAEFPWRLREEEREEIRKREEEERLRWVERFLEEDDEDDEGPSPVAIGFEDQEDEEDDVIPSSQVGVVYDDAGFGLEKPVAYRPGRGKMVRLNADPPPPTPTEQGSDSEEDKPLASTSGVRMIRPPPPVPPRRHSVYFPSDPADAKAALLSKRSVRSLTFKKQMAAERELEKARLRQFPNVRRVQRREQLADEQTDDETEEDVPCICGGAGANFEDDQLRELVQCDSCNAWYHLGCLGVSEEDLGGEDDPWFCFKCDPQRQRGREPMFVPTDETPVKKRKLDGGEEDDDPMLYSRTPPESPDTTSKHLPIPSTPGSTSPLKGTISTAIMTPKTPTRKRVSRVGDSDYGFSSASKAEPYFQSGSSSSTLLTSSSSRGYPITPRHTRGSRTEPRIAQNHHTLLEAYEESPLFDPTSTPSRGFKFNAPFTTPTRKPGGQGKFYTPSRRPNGGSVSSISGGFGGPGFLSSALDDNKSGVDWYLYGGDESPIRRKKSSITEISFKPRRTMDDLAASAQSRPSGEAGLLDEGFEIK</sequence>
<dbReference type="InterPro" id="IPR011011">
    <property type="entry name" value="Znf_FYVE_PHD"/>
</dbReference>
<feature type="compositionally biased region" description="Low complexity" evidence="5">
    <location>
        <begin position="1010"/>
        <end position="1023"/>
    </location>
</feature>
<evidence type="ECO:0000256" key="2">
    <source>
        <dbReference type="ARBA" id="ARBA00022771"/>
    </source>
</evidence>
<feature type="compositionally biased region" description="Polar residues" evidence="5">
    <location>
        <begin position="23"/>
        <end position="52"/>
    </location>
</feature>
<feature type="compositionally biased region" description="Low complexity" evidence="5">
    <location>
        <begin position="532"/>
        <end position="551"/>
    </location>
</feature>
<dbReference type="AlphaFoldDB" id="A0AAW0CP45"/>
<keyword evidence="2 4" id="KW-0863">Zinc-finger</keyword>
<feature type="region of interest" description="Disordered" evidence="5">
    <location>
        <begin position="1"/>
        <end position="199"/>
    </location>
</feature>
<dbReference type="Gene3D" id="3.30.40.10">
    <property type="entry name" value="Zinc/RING finger domain, C3HC4 (zinc finger)"/>
    <property type="match status" value="1"/>
</dbReference>
<feature type="compositionally biased region" description="Polar residues" evidence="5">
    <location>
        <begin position="90"/>
        <end position="103"/>
    </location>
</feature>
<protein>
    <recommendedName>
        <fullName evidence="6">PHD-type domain-containing protein</fullName>
    </recommendedName>
</protein>
<feature type="region of interest" description="Disordered" evidence="5">
    <location>
        <begin position="729"/>
        <end position="788"/>
    </location>
</feature>
<dbReference type="GO" id="GO:0008270">
    <property type="term" value="F:zinc ion binding"/>
    <property type="evidence" value="ECO:0007669"/>
    <property type="project" value="UniProtKB-KW"/>
</dbReference>
<dbReference type="PROSITE" id="PS01359">
    <property type="entry name" value="ZF_PHD_1"/>
    <property type="match status" value="1"/>
</dbReference>
<keyword evidence="3" id="KW-0862">Zinc</keyword>
<dbReference type="Pfam" id="PF00628">
    <property type="entry name" value="PHD"/>
    <property type="match status" value="1"/>
</dbReference>
<keyword evidence="8" id="KW-1185">Reference proteome</keyword>
<dbReference type="SUPFAM" id="SSF57903">
    <property type="entry name" value="FYVE/PHD zinc finger"/>
    <property type="match status" value="1"/>
</dbReference>
<evidence type="ECO:0000256" key="4">
    <source>
        <dbReference type="PROSITE-ProRule" id="PRU00146"/>
    </source>
</evidence>
<dbReference type="SMART" id="SM00249">
    <property type="entry name" value="PHD"/>
    <property type="match status" value="1"/>
</dbReference>
<dbReference type="EMBL" id="JAYKXP010000032">
    <property type="protein sequence ID" value="KAK7041777.1"/>
    <property type="molecule type" value="Genomic_DNA"/>
</dbReference>
<feature type="region of interest" description="Disordered" evidence="5">
    <location>
        <begin position="680"/>
        <end position="709"/>
    </location>
</feature>
<keyword evidence="1" id="KW-0479">Metal-binding</keyword>
<dbReference type="PROSITE" id="PS50016">
    <property type="entry name" value="ZF_PHD_2"/>
    <property type="match status" value="1"/>
</dbReference>
<feature type="compositionally biased region" description="Basic and acidic residues" evidence="5">
    <location>
        <begin position="642"/>
        <end position="652"/>
    </location>
</feature>
<evidence type="ECO:0000256" key="5">
    <source>
        <dbReference type="SAM" id="MobiDB-lite"/>
    </source>
</evidence>
<name>A0AAW0CP45_9AGAR</name>
<feature type="compositionally biased region" description="Acidic residues" evidence="5">
    <location>
        <begin position="699"/>
        <end position="708"/>
    </location>
</feature>
<evidence type="ECO:0000256" key="1">
    <source>
        <dbReference type="ARBA" id="ARBA00022723"/>
    </source>
</evidence>
<evidence type="ECO:0000256" key="3">
    <source>
        <dbReference type="ARBA" id="ARBA00022833"/>
    </source>
</evidence>
<feature type="region of interest" description="Disordered" evidence="5">
    <location>
        <begin position="308"/>
        <end position="359"/>
    </location>
</feature>
<feature type="region of interest" description="Disordered" evidence="5">
    <location>
        <begin position="520"/>
        <end position="562"/>
    </location>
</feature>
<feature type="region of interest" description="Disordered" evidence="5">
    <location>
        <begin position="912"/>
        <end position="1105"/>
    </location>
</feature>
<feature type="compositionally biased region" description="Low complexity" evidence="5">
    <location>
        <begin position="471"/>
        <end position="481"/>
    </location>
</feature>
<dbReference type="Proteomes" id="UP001383192">
    <property type="component" value="Unassembled WGS sequence"/>
</dbReference>
<feature type="compositionally biased region" description="Polar residues" evidence="5">
    <location>
        <begin position="142"/>
        <end position="199"/>
    </location>
</feature>
<feature type="compositionally biased region" description="Basic and acidic residues" evidence="5">
    <location>
        <begin position="308"/>
        <end position="322"/>
    </location>
</feature>
<dbReference type="InterPro" id="IPR019786">
    <property type="entry name" value="Zinc_finger_PHD-type_CS"/>
</dbReference>
<dbReference type="InterPro" id="IPR019787">
    <property type="entry name" value="Znf_PHD-finger"/>
</dbReference>
<feature type="domain" description="PHD-type" evidence="6">
    <location>
        <begin position="851"/>
        <end position="908"/>
    </location>
</feature>
<reference evidence="7 8" key="1">
    <citation type="submission" date="2024-01" db="EMBL/GenBank/DDBJ databases">
        <title>A draft genome for a cacao thread blight-causing isolate of Paramarasmius palmivorus.</title>
        <authorList>
            <person name="Baruah I.K."/>
            <person name="Bukari Y."/>
            <person name="Amoako-Attah I."/>
            <person name="Meinhardt L.W."/>
            <person name="Bailey B.A."/>
            <person name="Cohen S.P."/>
        </authorList>
    </citation>
    <scope>NUCLEOTIDE SEQUENCE [LARGE SCALE GENOMIC DNA]</scope>
    <source>
        <strain evidence="7 8">GH-12</strain>
    </source>
</reference>
<feature type="region of interest" description="Disordered" evidence="5">
    <location>
        <begin position="457"/>
        <end position="504"/>
    </location>
</feature>
<feature type="compositionally biased region" description="Polar residues" evidence="5">
    <location>
        <begin position="962"/>
        <end position="977"/>
    </location>
</feature>
<feature type="region of interest" description="Disordered" evidence="5">
    <location>
        <begin position="580"/>
        <end position="652"/>
    </location>
</feature>
<feature type="region of interest" description="Disordered" evidence="5">
    <location>
        <begin position="1151"/>
        <end position="1179"/>
    </location>
</feature>
<evidence type="ECO:0000313" key="8">
    <source>
        <dbReference type="Proteomes" id="UP001383192"/>
    </source>
</evidence>
<feature type="compositionally biased region" description="Acidic residues" evidence="5">
    <location>
        <begin position="681"/>
        <end position="690"/>
    </location>
</feature>